<gene>
    <name evidence="9" type="ORF">V6N11_036266</name>
</gene>
<sequence length="304" mass="34083">MSNGMGSKTESGLIRRVGRLTIFTEDTPIFSPSEPDSSSEVDNYNQLSLEDMDTVEVNGKGGTVQLVIHKSTGQFFALKVIQMKNEERFRKKIAKELKIRQPYRYFLERVKCIPEPYLAAICKQVLRGLIYLHHEARIIHRDIKPSKLLINHRGEVKITASMASVKLVGLLGRAYTFIGTYKYMSPERIVEDLYGTDADIWSLGIVLLECATGKFPYSPSNPAEGWANLYDLTDCIVEGPAPCAPADQFSLEFCSFISACLQKDPMERKSAQELMELPFITKYDDLEVDLSSYFSGAGSPVSIP</sequence>
<dbReference type="PANTHER" id="PTHR48013">
    <property type="entry name" value="DUAL SPECIFICITY MITOGEN-ACTIVATED PROTEIN KINASE KINASE 5-RELATED"/>
    <property type="match status" value="1"/>
</dbReference>
<evidence type="ECO:0000256" key="2">
    <source>
        <dbReference type="ARBA" id="ARBA00022679"/>
    </source>
</evidence>
<keyword evidence="4" id="KW-0418">Kinase</keyword>
<keyword evidence="5" id="KW-0067">ATP-binding</keyword>
<keyword evidence="3" id="KW-0547">Nucleotide-binding</keyword>
<evidence type="ECO:0000256" key="1">
    <source>
        <dbReference type="ARBA" id="ARBA00022527"/>
    </source>
</evidence>
<comment type="similarity">
    <text evidence="6">Belongs to the protein kinase superfamily. STE Ser/Thr protein kinase family. MAP kinase kinase subfamily.</text>
</comment>
<keyword evidence="2" id="KW-0808">Transferase</keyword>
<comment type="caution">
    <text evidence="9">The sequence shown here is derived from an EMBL/GenBank/DDBJ whole genome shotgun (WGS) entry which is preliminary data.</text>
</comment>
<dbReference type="EC" id="2.7.12.2" evidence="7"/>
<accession>A0ABR2R9W5</accession>
<evidence type="ECO:0000256" key="4">
    <source>
        <dbReference type="ARBA" id="ARBA00022777"/>
    </source>
</evidence>
<dbReference type="InterPro" id="IPR000719">
    <property type="entry name" value="Prot_kinase_dom"/>
</dbReference>
<dbReference type="EMBL" id="JBBPBN010000024">
    <property type="protein sequence ID" value="KAK9009738.1"/>
    <property type="molecule type" value="Genomic_DNA"/>
</dbReference>
<evidence type="ECO:0000256" key="3">
    <source>
        <dbReference type="ARBA" id="ARBA00022741"/>
    </source>
</evidence>
<evidence type="ECO:0000259" key="8">
    <source>
        <dbReference type="PROSITE" id="PS50011"/>
    </source>
</evidence>
<evidence type="ECO:0000256" key="5">
    <source>
        <dbReference type="ARBA" id="ARBA00022840"/>
    </source>
</evidence>
<evidence type="ECO:0000313" key="10">
    <source>
        <dbReference type="Proteomes" id="UP001396334"/>
    </source>
</evidence>
<organism evidence="9 10">
    <name type="scientific">Hibiscus sabdariffa</name>
    <name type="common">roselle</name>
    <dbReference type="NCBI Taxonomy" id="183260"/>
    <lineage>
        <taxon>Eukaryota</taxon>
        <taxon>Viridiplantae</taxon>
        <taxon>Streptophyta</taxon>
        <taxon>Embryophyta</taxon>
        <taxon>Tracheophyta</taxon>
        <taxon>Spermatophyta</taxon>
        <taxon>Magnoliopsida</taxon>
        <taxon>eudicotyledons</taxon>
        <taxon>Gunneridae</taxon>
        <taxon>Pentapetalae</taxon>
        <taxon>rosids</taxon>
        <taxon>malvids</taxon>
        <taxon>Malvales</taxon>
        <taxon>Malvaceae</taxon>
        <taxon>Malvoideae</taxon>
        <taxon>Hibiscus</taxon>
    </lineage>
</organism>
<dbReference type="Proteomes" id="UP001396334">
    <property type="component" value="Unassembled WGS sequence"/>
</dbReference>
<keyword evidence="1" id="KW-0723">Serine/threonine-protein kinase</keyword>
<feature type="domain" description="Protein kinase" evidence="8">
    <location>
        <begin position="1"/>
        <end position="280"/>
    </location>
</feature>
<dbReference type="Pfam" id="PF00069">
    <property type="entry name" value="Pkinase"/>
    <property type="match status" value="1"/>
</dbReference>
<reference evidence="9 10" key="1">
    <citation type="journal article" date="2024" name="G3 (Bethesda)">
        <title>Genome assembly of Hibiscus sabdariffa L. provides insights into metabolisms of medicinal natural products.</title>
        <authorList>
            <person name="Kim T."/>
        </authorList>
    </citation>
    <scope>NUCLEOTIDE SEQUENCE [LARGE SCALE GENOMIC DNA]</scope>
    <source>
        <strain evidence="9">TK-2024</strain>
        <tissue evidence="9">Old leaves</tissue>
    </source>
</reference>
<dbReference type="PANTHER" id="PTHR48013:SF32">
    <property type="entry name" value="MITOGEN-ACTIVATED PROTEIN KINASE KINASE 2-LIKE"/>
    <property type="match status" value="1"/>
</dbReference>
<evidence type="ECO:0000256" key="7">
    <source>
        <dbReference type="ARBA" id="ARBA00038999"/>
    </source>
</evidence>
<dbReference type="InterPro" id="IPR011009">
    <property type="entry name" value="Kinase-like_dom_sf"/>
</dbReference>
<name>A0ABR2R9W5_9ROSI</name>
<evidence type="ECO:0000256" key="6">
    <source>
        <dbReference type="ARBA" id="ARBA00038035"/>
    </source>
</evidence>
<proteinExistence type="inferred from homology"/>
<protein>
    <recommendedName>
        <fullName evidence="7">mitogen-activated protein kinase kinase</fullName>
        <ecNumber evidence="7">2.7.12.2</ecNumber>
    </recommendedName>
</protein>
<dbReference type="Gene3D" id="1.10.510.10">
    <property type="entry name" value="Transferase(Phosphotransferase) domain 1"/>
    <property type="match status" value="1"/>
</dbReference>
<dbReference type="Gene3D" id="3.30.200.20">
    <property type="entry name" value="Phosphorylase Kinase, domain 1"/>
    <property type="match status" value="1"/>
</dbReference>
<evidence type="ECO:0000313" key="9">
    <source>
        <dbReference type="EMBL" id="KAK9009738.1"/>
    </source>
</evidence>
<dbReference type="PROSITE" id="PS50011">
    <property type="entry name" value="PROTEIN_KINASE_DOM"/>
    <property type="match status" value="1"/>
</dbReference>
<keyword evidence="10" id="KW-1185">Reference proteome</keyword>
<dbReference type="SUPFAM" id="SSF56112">
    <property type="entry name" value="Protein kinase-like (PK-like)"/>
    <property type="match status" value="1"/>
</dbReference>